<dbReference type="OrthoDB" id="9987187at2759"/>
<dbReference type="AlphaFoldDB" id="A0A3M7P126"/>
<comment type="caution">
    <text evidence="2">The sequence shown here is derived from an EMBL/GenBank/DDBJ whole genome shotgun (WGS) entry which is preliminary data.</text>
</comment>
<gene>
    <name evidence="2" type="ORF">BpHYR1_016676</name>
</gene>
<dbReference type="InterPro" id="IPR036508">
    <property type="entry name" value="Chitin-bd_dom_sf"/>
</dbReference>
<dbReference type="InterPro" id="IPR002557">
    <property type="entry name" value="Chitin-bd_dom"/>
</dbReference>
<dbReference type="PROSITE" id="PS50940">
    <property type="entry name" value="CHIT_BIND_II"/>
    <property type="match status" value="1"/>
</dbReference>
<sequence length="361" mass="41427">MTCFGATASQDFWWKNNRIVRHEGIARNGIRLENLRPQFVPTLNEQTITGIYFDCSNKPTGPNKDNQYCDIYHACVFGKQQKTYVCAHNGEPFYYDENTQKCEFSSKNHSGCLSGNRWCNVYYRCFNKNKFEFLCAKMQSGGRLWWMEHSSSRYVSQSEAQCEWPCDTGRPCASPGGILIDDGSVRESPSEAQMVYDSCPKAKMRNPTSRKYAWSFLQVYGQKNTEKSDLYNSVSDDAKSGTISQTKLEYFFQNNSNDFNRMPDTENFCQGATDGTFVPNPLYCNLFHVCVKGFRKDFLCSKGSNSYDLWWNDATKQCEWPCKLKCDKKIFGSLNSAAEISAIDYSLNPVLCKINQKFNQL</sequence>
<dbReference type="Gene3D" id="2.170.140.10">
    <property type="entry name" value="Chitin binding domain"/>
    <property type="match status" value="1"/>
</dbReference>
<evidence type="ECO:0000313" key="2">
    <source>
        <dbReference type="EMBL" id="RMZ92813.1"/>
    </source>
</evidence>
<protein>
    <recommendedName>
        <fullName evidence="1">Chitin-binding type-2 domain-containing protein</fullName>
    </recommendedName>
</protein>
<accession>A0A3M7P126</accession>
<evidence type="ECO:0000259" key="1">
    <source>
        <dbReference type="PROSITE" id="PS50940"/>
    </source>
</evidence>
<dbReference type="SUPFAM" id="SSF57625">
    <property type="entry name" value="Invertebrate chitin-binding proteins"/>
    <property type="match status" value="1"/>
</dbReference>
<feature type="domain" description="Chitin-binding type-2" evidence="1">
    <location>
        <begin position="266"/>
        <end position="328"/>
    </location>
</feature>
<dbReference type="EMBL" id="REGN01014290">
    <property type="protein sequence ID" value="RMZ92813.1"/>
    <property type="molecule type" value="Genomic_DNA"/>
</dbReference>
<evidence type="ECO:0000313" key="3">
    <source>
        <dbReference type="Proteomes" id="UP000276133"/>
    </source>
</evidence>
<name>A0A3M7P126_BRAPC</name>
<dbReference type="Proteomes" id="UP000276133">
    <property type="component" value="Unassembled WGS sequence"/>
</dbReference>
<keyword evidence="3" id="KW-1185">Reference proteome</keyword>
<proteinExistence type="predicted"/>
<dbReference type="SMART" id="SM00494">
    <property type="entry name" value="ChtBD2"/>
    <property type="match status" value="2"/>
</dbReference>
<dbReference type="GO" id="GO:0008061">
    <property type="term" value="F:chitin binding"/>
    <property type="evidence" value="ECO:0007669"/>
    <property type="project" value="InterPro"/>
</dbReference>
<reference evidence="2 3" key="1">
    <citation type="journal article" date="2018" name="Sci. Rep.">
        <title>Genomic signatures of local adaptation to the degree of environmental predictability in rotifers.</title>
        <authorList>
            <person name="Franch-Gras L."/>
            <person name="Hahn C."/>
            <person name="Garcia-Roger E.M."/>
            <person name="Carmona M.J."/>
            <person name="Serra M."/>
            <person name="Gomez A."/>
        </authorList>
    </citation>
    <scope>NUCLEOTIDE SEQUENCE [LARGE SCALE GENOMIC DNA]</scope>
    <source>
        <strain evidence="2">HYR1</strain>
    </source>
</reference>
<dbReference type="GO" id="GO:0005576">
    <property type="term" value="C:extracellular region"/>
    <property type="evidence" value="ECO:0007669"/>
    <property type="project" value="InterPro"/>
</dbReference>
<dbReference type="Pfam" id="PF01607">
    <property type="entry name" value="CBM_14"/>
    <property type="match status" value="1"/>
</dbReference>
<organism evidence="2 3">
    <name type="scientific">Brachionus plicatilis</name>
    <name type="common">Marine rotifer</name>
    <name type="synonym">Brachionus muelleri</name>
    <dbReference type="NCBI Taxonomy" id="10195"/>
    <lineage>
        <taxon>Eukaryota</taxon>
        <taxon>Metazoa</taxon>
        <taxon>Spiralia</taxon>
        <taxon>Gnathifera</taxon>
        <taxon>Rotifera</taxon>
        <taxon>Eurotatoria</taxon>
        <taxon>Monogononta</taxon>
        <taxon>Pseudotrocha</taxon>
        <taxon>Ploima</taxon>
        <taxon>Brachionidae</taxon>
        <taxon>Brachionus</taxon>
    </lineage>
</organism>